<dbReference type="HOGENOM" id="CLU_1970105_0_0_1"/>
<dbReference type="RefSeq" id="XP_029758709.1">
    <property type="nucleotide sequence ID" value="XM_029910163.1"/>
</dbReference>
<organism evidence="1 2">
    <name type="scientific">Aureobasidium pullulans EXF-150</name>
    <dbReference type="NCBI Taxonomy" id="1043002"/>
    <lineage>
        <taxon>Eukaryota</taxon>
        <taxon>Fungi</taxon>
        <taxon>Dikarya</taxon>
        <taxon>Ascomycota</taxon>
        <taxon>Pezizomycotina</taxon>
        <taxon>Dothideomycetes</taxon>
        <taxon>Dothideomycetidae</taxon>
        <taxon>Dothideales</taxon>
        <taxon>Saccotheciaceae</taxon>
        <taxon>Aureobasidium</taxon>
    </lineage>
</organism>
<evidence type="ECO:0000313" key="1">
    <source>
        <dbReference type="EMBL" id="KEQ82522.1"/>
    </source>
</evidence>
<proteinExistence type="predicted"/>
<sequence length="127" mass="14414">MLEWSLVKRNLLIFSAATYAFESSRLVFLCVPTRIAYSIFERAISASCQSSKTALLLEILPMVSMKLDQSCVSLAADAFHHVSELDLDAVGSRPDIFRWISKMSLLQIIDMTFKVDMSLHQHDMKQL</sequence>
<protein>
    <submittedName>
        <fullName evidence="1">Uncharacterized protein</fullName>
    </submittedName>
</protein>
<gene>
    <name evidence="1" type="ORF">M438DRAFT_53168</name>
</gene>
<dbReference type="AlphaFoldDB" id="A0A074XKH3"/>
<reference evidence="1 2" key="1">
    <citation type="journal article" date="2014" name="BMC Genomics">
        <title>Genome sequencing of four Aureobasidium pullulans varieties: biotechnological potential, stress tolerance, and description of new species.</title>
        <authorList>
            <person name="Gostin Ar C."/>
            <person name="Ohm R.A."/>
            <person name="Kogej T."/>
            <person name="Sonjak S."/>
            <person name="Turk M."/>
            <person name="Zajc J."/>
            <person name="Zalar P."/>
            <person name="Grube M."/>
            <person name="Sun H."/>
            <person name="Han J."/>
            <person name="Sharma A."/>
            <person name="Chiniquy J."/>
            <person name="Ngan C.Y."/>
            <person name="Lipzen A."/>
            <person name="Barry K."/>
            <person name="Grigoriev I.V."/>
            <person name="Gunde-Cimerman N."/>
        </authorList>
    </citation>
    <scope>NUCLEOTIDE SEQUENCE [LARGE SCALE GENOMIC DNA]</scope>
    <source>
        <strain evidence="1 2">EXF-150</strain>
    </source>
</reference>
<dbReference type="Proteomes" id="UP000030706">
    <property type="component" value="Unassembled WGS sequence"/>
</dbReference>
<dbReference type="GeneID" id="40752469"/>
<accession>A0A074XKH3</accession>
<name>A0A074XKH3_AURPU</name>
<dbReference type="EMBL" id="KL584987">
    <property type="protein sequence ID" value="KEQ82522.1"/>
    <property type="molecule type" value="Genomic_DNA"/>
</dbReference>
<evidence type="ECO:0000313" key="2">
    <source>
        <dbReference type="Proteomes" id="UP000030706"/>
    </source>
</evidence>
<keyword evidence="2" id="KW-1185">Reference proteome</keyword>